<feature type="transmembrane region" description="Helical" evidence="9">
    <location>
        <begin position="222"/>
        <end position="240"/>
    </location>
</feature>
<dbReference type="AlphaFoldDB" id="G0P1U6"/>
<evidence type="ECO:0000256" key="6">
    <source>
        <dbReference type="ARBA" id="ARBA00022989"/>
    </source>
</evidence>
<keyword evidence="3" id="KW-0479">Metal-binding</keyword>
<dbReference type="GO" id="GO:0061630">
    <property type="term" value="F:ubiquitin protein ligase activity"/>
    <property type="evidence" value="ECO:0007669"/>
    <property type="project" value="TreeGrafter"/>
</dbReference>
<keyword evidence="7 9" id="KW-0472">Membrane</keyword>
<reference evidence="13" key="1">
    <citation type="submission" date="2011-07" db="EMBL/GenBank/DDBJ databases">
        <authorList>
            <consortium name="Caenorhabditis brenneri Sequencing and Analysis Consortium"/>
            <person name="Wilson R.K."/>
        </authorList>
    </citation>
    <scope>NUCLEOTIDE SEQUENCE [LARGE SCALE GENOMIC DNA]</scope>
    <source>
        <strain evidence="13">PB2801</strain>
    </source>
</reference>
<dbReference type="EMBL" id="GL380017">
    <property type="protein sequence ID" value="EGT42788.1"/>
    <property type="molecule type" value="Genomic_DNA"/>
</dbReference>
<keyword evidence="5" id="KW-0862">Zinc</keyword>
<evidence type="ECO:0000256" key="3">
    <source>
        <dbReference type="ARBA" id="ARBA00022723"/>
    </source>
</evidence>
<evidence type="ECO:0000256" key="1">
    <source>
        <dbReference type="ARBA" id="ARBA00004141"/>
    </source>
</evidence>
<feature type="domain" description="CUE" evidence="11">
    <location>
        <begin position="438"/>
        <end position="480"/>
    </location>
</feature>
<dbReference type="SMART" id="SM00546">
    <property type="entry name" value="CUE"/>
    <property type="match status" value="1"/>
</dbReference>
<feature type="transmembrane region" description="Helical" evidence="9">
    <location>
        <begin position="156"/>
        <end position="179"/>
    </location>
</feature>
<evidence type="ECO:0000256" key="7">
    <source>
        <dbReference type="ARBA" id="ARBA00023136"/>
    </source>
</evidence>
<dbReference type="PANTHER" id="PTHR15067">
    <property type="entry name" value="E3 UBIQUITIN-PROTEIN LIGASE RNF8"/>
    <property type="match status" value="1"/>
</dbReference>
<feature type="transmembrane region" description="Helical" evidence="9">
    <location>
        <begin position="191"/>
        <end position="210"/>
    </location>
</feature>
<dbReference type="GO" id="GO:0030968">
    <property type="term" value="P:endoplasmic reticulum unfolded protein response"/>
    <property type="evidence" value="ECO:0007669"/>
    <property type="project" value="TreeGrafter"/>
</dbReference>
<dbReference type="GO" id="GO:0005829">
    <property type="term" value="C:cytosol"/>
    <property type="evidence" value="ECO:0007669"/>
    <property type="project" value="TreeGrafter"/>
</dbReference>
<dbReference type="PROSITE" id="PS51140">
    <property type="entry name" value="CUE"/>
    <property type="match status" value="1"/>
</dbReference>
<dbReference type="SUPFAM" id="SSF57850">
    <property type="entry name" value="RING/U-box"/>
    <property type="match status" value="1"/>
</dbReference>
<organism evidence="13">
    <name type="scientific">Caenorhabditis brenneri</name>
    <name type="common">Nematode worm</name>
    <dbReference type="NCBI Taxonomy" id="135651"/>
    <lineage>
        <taxon>Eukaryota</taxon>
        <taxon>Metazoa</taxon>
        <taxon>Ecdysozoa</taxon>
        <taxon>Nematoda</taxon>
        <taxon>Chromadorea</taxon>
        <taxon>Rhabditida</taxon>
        <taxon>Rhabditina</taxon>
        <taxon>Rhabditomorpha</taxon>
        <taxon>Rhabditoidea</taxon>
        <taxon>Rhabditidae</taxon>
        <taxon>Peloderinae</taxon>
        <taxon>Caenorhabditis</taxon>
    </lineage>
</organism>
<dbReference type="CDD" id="cd14421">
    <property type="entry name" value="CUE_AMFR"/>
    <property type="match status" value="1"/>
</dbReference>
<dbReference type="InterPro" id="IPR013083">
    <property type="entry name" value="Znf_RING/FYVE/PHD"/>
</dbReference>
<dbReference type="GO" id="GO:0043130">
    <property type="term" value="F:ubiquitin binding"/>
    <property type="evidence" value="ECO:0007669"/>
    <property type="project" value="InterPro"/>
</dbReference>
<feature type="transmembrane region" description="Helical" evidence="9">
    <location>
        <begin position="86"/>
        <end position="105"/>
    </location>
</feature>
<dbReference type="GO" id="GO:0000151">
    <property type="term" value="C:ubiquitin ligase complex"/>
    <property type="evidence" value="ECO:0007669"/>
    <property type="project" value="TreeGrafter"/>
</dbReference>
<dbReference type="SMART" id="SM00184">
    <property type="entry name" value="RING"/>
    <property type="match status" value="1"/>
</dbReference>
<accession>G0P1U6</accession>
<dbReference type="PANTHER" id="PTHR15067:SF5">
    <property type="entry name" value="E3 UBIQUITIN-PROTEIN LIGASE AMFR"/>
    <property type="match status" value="1"/>
</dbReference>
<keyword evidence="6 9" id="KW-1133">Transmembrane helix</keyword>
<evidence type="ECO:0000259" key="11">
    <source>
        <dbReference type="PROSITE" id="PS51140"/>
    </source>
</evidence>
<dbReference type="GO" id="GO:0070936">
    <property type="term" value="P:protein K48-linked ubiquitination"/>
    <property type="evidence" value="ECO:0007669"/>
    <property type="project" value="TreeGrafter"/>
</dbReference>
<evidence type="ECO:0000256" key="8">
    <source>
        <dbReference type="PROSITE-ProRule" id="PRU00175"/>
    </source>
</evidence>
<evidence type="ECO:0000313" key="13">
    <source>
        <dbReference type="Proteomes" id="UP000008068"/>
    </source>
</evidence>
<dbReference type="InterPro" id="IPR003892">
    <property type="entry name" value="CUE"/>
</dbReference>
<dbReference type="eggNOG" id="KOG0802">
    <property type="taxonomic scope" value="Eukaryota"/>
</dbReference>
<dbReference type="Gene3D" id="3.30.40.10">
    <property type="entry name" value="Zinc/RING finger domain, C3HC4 (zinc finger)"/>
    <property type="match status" value="1"/>
</dbReference>
<dbReference type="OrthoDB" id="3824970at2759"/>
<dbReference type="STRING" id="135651.G0P1U6"/>
<keyword evidence="2 9" id="KW-0812">Transmembrane</keyword>
<protein>
    <submittedName>
        <fullName evidence="12">Uncharacterized protein</fullName>
    </submittedName>
</protein>
<keyword evidence="4 8" id="KW-0863">Zinc-finger</keyword>
<evidence type="ECO:0000313" key="12">
    <source>
        <dbReference type="EMBL" id="EGT42788.1"/>
    </source>
</evidence>
<dbReference type="InParanoid" id="G0P1U6"/>
<evidence type="ECO:0000256" key="9">
    <source>
        <dbReference type="SAM" id="Phobius"/>
    </source>
</evidence>
<dbReference type="InterPro" id="IPR001841">
    <property type="entry name" value="Znf_RING"/>
</dbReference>
<feature type="transmembrane region" description="Helical" evidence="9">
    <location>
        <begin position="125"/>
        <end position="144"/>
    </location>
</feature>
<feature type="domain" description="RING-type" evidence="10">
    <location>
        <begin position="340"/>
        <end position="378"/>
    </location>
</feature>
<dbReference type="GO" id="GO:0005783">
    <property type="term" value="C:endoplasmic reticulum"/>
    <property type="evidence" value="ECO:0007669"/>
    <property type="project" value="TreeGrafter"/>
</dbReference>
<dbReference type="GO" id="GO:0008270">
    <property type="term" value="F:zinc ion binding"/>
    <property type="evidence" value="ECO:0007669"/>
    <property type="project" value="UniProtKB-KW"/>
</dbReference>
<proteinExistence type="predicted"/>
<sequence>MGIVSMLSRTPFPSVESYLALSLCVALVASATVFTTFRSQPELQKLLEEELRNNTRLSTAYGINIEALSGNTLFQIAHYLLSDTSLIWVAINSYFAILAMCTKLIIKLTFKELSRQEETVARQAFFSYILLTLLIFRVVYLSVVSGPQKGYRVMPWMLWAGICGFLSHLQFVTCQRLKYTSPSCDRGSQKVSFLSLFLFFVSIAMSFMVSRFQNHLEWQPALLLYSDCLLAVFRSTYILFRCISSSRVFSFNPDSVRHFNYWLELITNIVCELIQMLSYFQLFVVSPGLNLTSVFFLYHMKLTYNCMIEQYSRHCTHKKIFEHIESTYPSVKAANSDDRCVVCWELLGNSRRLPCSHQFHDWCLMWWLAQDSSCPTCRCVIPSPQEELRQSSNEQNTSTRLRFNGIQIGFFTFPPFTIELGANLGQFFGRGAEPTEEQLQTMLEQVREMFPQMATEIILMDLRQSGSAQSTIENILEGRIGMNASFMPALDDDLTDESDNEVEFEEPVEVIQEPDNGRQRTWTKLSSSSGEEDLSYYEIQRAKMIETYRRKYLASDKAADLRAIGITE</sequence>
<evidence type="ECO:0000256" key="2">
    <source>
        <dbReference type="ARBA" id="ARBA00022692"/>
    </source>
</evidence>
<evidence type="ECO:0000259" key="10">
    <source>
        <dbReference type="PROSITE" id="PS50089"/>
    </source>
</evidence>
<feature type="transmembrane region" description="Helical" evidence="9">
    <location>
        <begin position="58"/>
        <end position="80"/>
    </location>
</feature>
<dbReference type="HOGENOM" id="CLU_015061_1_0_1"/>
<dbReference type="Gene3D" id="1.10.8.10">
    <property type="entry name" value="DNA helicase RuvA subunit, C-terminal domain"/>
    <property type="match status" value="1"/>
</dbReference>
<dbReference type="FunCoup" id="G0P1U6">
    <property type="interactions" value="1269"/>
</dbReference>
<dbReference type="Pfam" id="PF13639">
    <property type="entry name" value="zf-RING_2"/>
    <property type="match status" value="1"/>
</dbReference>
<dbReference type="Pfam" id="PF02845">
    <property type="entry name" value="CUE"/>
    <property type="match status" value="1"/>
</dbReference>
<keyword evidence="13" id="KW-1185">Reference proteome</keyword>
<dbReference type="GO" id="GO:0006511">
    <property type="term" value="P:ubiquitin-dependent protein catabolic process"/>
    <property type="evidence" value="ECO:0007669"/>
    <property type="project" value="TreeGrafter"/>
</dbReference>
<dbReference type="Proteomes" id="UP000008068">
    <property type="component" value="Unassembled WGS sequence"/>
</dbReference>
<gene>
    <name evidence="12" type="ORF">CAEBREN_32387</name>
</gene>
<dbReference type="GO" id="GO:0016020">
    <property type="term" value="C:membrane"/>
    <property type="evidence" value="ECO:0007669"/>
    <property type="project" value="UniProtKB-SubCell"/>
</dbReference>
<feature type="transmembrane region" description="Helical" evidence="9">
    <location>
        <begin position="18"/>
        <end position="37"/>
    </location>
</feature>
<name>G0P1U6_CAEBE</name>
<dbReference type="PROSITE" id="PS50089">
    <property type="entry name" value="ZF_RING_2"/>
    <property type="match status" value="1"/>
</dbReference>
<evidence type="ECO:0000256" key="4">
    <source>
        <dbReference type="ARBA" id="ARBA00022771"/>
    </source>
</evidence>
<evidence type="ECO:0000256" key="5">
    <source>
        <dbReference type="ARBA" id="ARBA00022833"/>
    </source>
</evidence>
<comment type="subcellular location">
    <subcellularLocation>
        <location evidence="1">Membrane</location>
        <topology evidence="1">Multi-pass membrane protein</topology>
    </subcellularLocation>
</comment>